<dbReference type="RefSeq" id="WP_072818802.1">
    <property type="nucleotide sequence ID" value="NZ_FQUJ01000002.1"/>
</dbReference>
<dbReference type="OrthoDB" id="8685152at2"/>
<gene>
    <name evidence="2" type="ORF">SAMN02745148_00205</name>
</gene>
<keyword evidence="1" id="KW-0472">Membrane</keyword>
<evidence type="ECO:0000313" key="2">
    <source>
        <dbReference type="EMBL" id="SHE34901.1"/>
    </source>
</evidence>
<evidence type="ECO:0008006" key="4">
    <source>
        <dbReference type="Google" id="ProtNLM"/>
    </source>
</evidence>
<evidence type="ECO:0000256" key="1">
    <source>
        <dbReference type="SAM" id="Phobius"/>
    </source>
</evidence>
<keyword evidence="1" id="KW-0812">Transmembrane</keyword>
<feature type="transmembrane region" description="Helical" evidence="1">
    <location>
        <begin position="36"/>
        <end position="59"/>
    </location>
</feature>
<accession>A0A1M4SRV9</accession>
<keyword evidence="3" id="KW-1185">Reference proteome</keyword>
<keyword evidence="1" id="KW-1133">Transmembrane helix</keyword>
<protein>
    <recommendedName>
        <fullName evidence="4">Zinc-ribbon domain-containing protein</fullName>
    </recommendedName>
</protein>
<evidence type="ECO:0000313" key="3">
    <source>
        <dbReference type="Proteomes" id="UP000184346"/>
    </source>
</evidence>
<dbReference type="AlphaFoldDB" id="A0A1M4SRV9"/>
<sequence>MALVACPRCSHNASDLAFKCSQCGSRLRKRKHSLGAWLLCGGALLGGLLILGMLGQLLVG</sequence>
<reference evidence="2 3" key="1">
    <citation type="submission" date="2016-11" db="EMBL/GenBank/DDBJ databases">
        <authorList>
            <person name="Jaros S."/>
            <person name="Januszkiewicz K."/>
            <person name="Wedrychowicz H."/>
        </authorList>
    </citation>
    <scope>NUCLEOTIDE SEQUENCE [LARGE SCALE GENOMIC DNA]</scope>
    <source>
        <strain evidence="2 3">DSM 19980</strain>
    </source>
</reference>
<name>A0A1M4SRV9_9GAMM</name>
<dbReference type="Proteomes" id="UP000184346">
    <property type="component" value="Unassembled WGS sequence"/>
</dbReference>
<dbReference type="EMBL" id="FQUJ01000002">
    <property type="protein sequence ID" value="SHE34901.1"/>
    <property type="molecule type" value="Genomic_DNA"/>
</dbReference>
<proteinExistence type="predicted"/>
<organism evidence="2 3">
    <name type="scientific">Modicisalibacter ilicicola DSM 19980</name>
    <dbReference type="NCBI Taxonomy" id="1121942"/>
    <lineage>
        <taxon>Bacteria</taxon>
        <taxon>Pseudomonadati</taxon>
        <taxon>Pseudomonadota</taxon>
        <taxon>Gammaproteobacteria</taxon>
        <taxon>Oceanospirillales</taxon>
        <taxon>Halomonadaceae</taxon>
        <taxon>Modicisalibacter</taxon>
    </lineage>
</organism>